<dbReference type="HOGENOM" id="CLU_2778782_0_0_1"/>
<name>T1GTJ8_MEGSC</name>
<dbReference type="Proteomes" id="UP000015102">
    <property type="component" value="Unassembled WGS sequence"/>
</dbReference>
<organism evidence="1 2">
    <name type="scientific">Megaselia scalaris</name>
    <name type="common">Humpbacked fly</name>
    <name type="synonym">Phora scalaris</name>
    <dbReference type="NCBI Taxonomy" id="36166"/>
    <lineage>
        <taxon>Eukaryota</taxon>
        <taxon>Metazoa</taxon>
        <taxon>Ecdysozoa</taxon>
        <taxon>Arthropoda</taxon>
        <taxon>Hexapoda</taxon>
        <taxon>Insecta</taxon>
        <taxon>Pterygota</taxon>
        <taxon>Neoptera</taxon>
        <taxon>Endopterygota</taxon>
        <taxon>Diptera</taxon>
        <taxon>Brachycera</taxon>
        <taxon>Muscomorpha</taxon>
        <taxon>Platypezoidea</taxon>
        <taxon>Phoridae</taxon>
        <taxon>Megaseliini</taxon>
        <taxon>Megaselia</taxon>
    </lineage>
</organism>
<dbReference type="STRING" id="36166.T1GTJ8"/>
<proteinExistence type="predicted"/>
<dbReference type="AlphaFoldDB" id="T1GTJ8"/>
<sequence length="69" mass="7995">MPGQWNLIITCPFLKKEDRSELKYYRGISLLNVAYKILASLISEKLRSYVISIVGPYHCDYPAPTTEMR</sequence>
<dbReference type="EMBL" id="CAQQ02033461">
    <property type="status" value="NOT_ANNOTATED_CDS"/>
    <property type="molecule type" value="Genomic_DNA"/>
</dbReference>
<protein>
    <recommendedName>
        <fullName evidence="3">Reverse transcriptase domain-containing protein</fullName>
    </recommendedName>
</protein>
<accession>T1GTJ8</accession>
<dbReference type="EMBL" id="CAQQ02033460">
    <property type="status" value="NOT_ANNOTATED_CDS"/>
    <property type="molecule type" value="Genomic_DNA"/>
</dbReference>
<reference evidence="2" key="1">
    <citation type="submission" date="2013-02" db="EMBL/GenBank/DDBJ databases">
        <authorList>
            <person name="Hughes D."/>
        </authorList>
    </citation>
    <scope>NUCLEOTIDE SEQUENCE</scope>
    <source>
        <strain>Durham</strain>
        <strain evidence="2">NC isolate 2 -- Noor lab</strain>
    </source>
</reference>
<keyword evidence="2" id="KW-1185">Reference proteome</keyword>
<dbReference type="EnsemblMetazoa" id="MESCA007032-RA">
    <property type="protein sequence ID" value="MESCA007032-PA"/>
    <property type="gene ID" value="MESCA007032"/>
</dbReference>
<evidence type="ECO:0008006" key="3">
    <source>
        <dbReference type="Google" id="ProtNLM"/>
    </source>
</evidence>
<evidence type="ECO:0000313" key="1">
    <source>
        <dbReference type="EnsemblMetazoa" id="MESCA007032-PA"/>
    </source>
</evidence>
<evidence type="ECO:0000313" key="2">
    <source>
        <dbReference type="Proteomes" id="UP000015102"/>
    </source>
</evidence>
<reference evidence="1" key="2">
    <citation type="submission" date="2015-06" db="UniProtKB">
        <authorList>
            <consortium name="EnsemblMetazoa"/>
        </authorList>
    </citation>
    <scope>IDENTIFICATION</scope>
</reference>